<dbReference type="InterPro" id="IPR000620">
    <property type="entry name" value="EamA_dom"/>
</dbReference>
<keyword evidence="1" id="KW-0812">Transmembrane</keyword>
<keyword evidence="1" id="KW-0472">Membrane</keyword>
<feature type="transmembrane region" description="Helical" evidence="1">
    <location>
        <begin position="34"/>
        <end position="57"/>
    </location>
</feature>
<feature type="transmembrane region" description="Helical" evidence="1">
    <location>
        <begin position="186"/>
        <end position="203"/>
    </location>
</feature>
<accession>A0A644TTB5</accession>
<dbReference type="AlphaFoldDB" id="A0A644TTB5"/>
<gene>
    <name evidence="3" type="ORF">SDC9_15629</name>
</gene>
<dbReference type="InterPro" id="IPR037185">
    <property type="entry name" value="EmrE-like"/>
</dbReference>
<evidence type="ECO:0000313" key="3">
    <source>
        <dbReference type="EMBL" id="MPL69879.1"/>
    </source>
</evidence>
<feature type="transmembrane region" description="Helical" evidence="1">
    <location>
        <begin position="100"/>
        <end position="119"/>
    </location>
</feature>
<protein>
    <recommendedName>
        <fullName evidence="2">EamA domain-containing protein</fullName>
    </recommendedName>
</protein>
<dbReference type="PANTHER" id="PTHR22911">
    <property type="entry name" value="ACYL-MALONYL CONDENSING ENZYME-RELATED"/>
    <property type="match status" value="1"/>
</dbReference>
<feature type="transmembrane region" description="Helical" evidence="1">
    <location>
        <begin position="69"/>
        <end position="88"/>
    </location>
</feature>
<feature type="transmembrane region" description="Helical" evidence="1">
    <location>
        <begin position="126"/>
        <end position="143"/>
    </location>
</feature>
<name>A0A644TTB5_9ZZZZ</name>
<evidence type="ECO:0000259" key="2">
    <source>
        <dbReference type="Pfam" id="PF00892"/>
    </source>
</evidence>
<feature type="transmembrane region" description="Helical" evidence="1">
    <location>
        <begin position="215"/>
        <end position="234"/>
    </location>
</feature>
<dbReference type="SUPFAM" id="SSF103481">
    <property type="entry name" value="Multidrug resistance efflux transporter EmrE"/>
    <property type="match status" value="2"/>
</dbReference>
<keyword evidence="1" id="KW-1133">Transmembrane helix</keyword>
<dbReference type="GO" id="GO:0016020">
    <property type="term" value="C:membrane"/>
    <property type="evidence" value="ECO:0007669"/>
    <property type="project" value="InterPro"/>
</dbReference>
<feature type="domain" description="EamA" evidence="2">
    <location>
        <begin position="157"/>
        <end position="286"/>
    </location>
</feature>
<dbReference type="PANTHER" id="PTHR22911:SF137">
    <property type="entry name" value="SOLUTE CARRIER FAMILY 35 MEMBER G2-RELATED"/>
    <property type="match status" value="1"/>
</dbReference>
<dbReference type="Pfam" id="PF00892">
    <property type="entry name" value="EamA"/>
    <property type="match status" value="2"/>
</dbReference>
<evidence type="ECO:0000256" key="1">
    <source>
        <dbReference type="SAM" id="Phobius"/>
    </source>
</evidence>
<comment type="caution">
    <text evidence="3">The sequence shown here is derived from an EMBL/GenBank/DDBJ whole genome shotgun (WGS) entry which is preliminary data.</text>
</comment>
<feature type="domain" description="EamA" evidence="2">
    <location>
        <begin position="7"/>
        <end position="142"/>
    </location>
</feature>
<feature type="transmembrane region" description="Helical" evidence="1">
    <location>
        <begin position="155"/>
        <end position="174"/>
    </location>
</feature>
<proteinExistence type="predicted"/>
<feature type="transmembrane region" description="Helical" evidence="1">
    <location>
        <begin position="246"/>
        <end position="265"/>
    </location>
</feature>
<feature type="transmembrane region" description="Helical" evidence="1">
    <location>
        <begin position="271"/>
        <end position="290"/>
    </location>
</feature>
<dbReference type="EMBL" id="VSSQ01000049">
    <property type="protein sequence ID" value="MPL69879.1"/>
    <property type="molecule type" value="Genomic_DNA"/>
</dbReference>
<organism evidence="3">
    <name type="scientific">bioreactor metagenome</name>
    <dbReference type="NCBI Taxonomy" id="1076179"/>
    <lineage>
        <taxon>unclassified sequences</taxon>
        <taxon>metagenomes</taxon>
        <taxon>ecological metagenomes</taxon>
    </lineage>
</organism>
<sequence>MKTGNKSLMFALMAVLFWSTIGSAFKLTLNYLNFVQVLFFASFIAVIFLALTLTISGKMRNIFCLSKKYIGMSAIMGFLNPFAYYLILLKAYSILQAQEAVVLNYIWPMILVLLSIPFLRQKISLISFLALLISFSGIFVIATEGRIMTMRFSHPAGVALALVSAFFWASYWLLNLKDKREETEKLFMNFAFGFLYILIYILSTNNLVLPGIKGIIGTVYIGLFEMGITFVLWLKALKYAENTARVSNLVYLSPFLSLICVSVFVGEKILISTIAGLILIIGGILIQHFIGKTAKAI</sequence>
<reference evidence="3" key="1">
    <citation type="submission" date="2019-08" db="EMBL/GenBank/DDBJ databases">
        <authorList>
            <person name="Kucharzyk K."/>
            <person name="Murdoch R.W."/>
            <person name="Higgins S."/>
            <person name="Loffler F."/>
        </authorList>
    </citation>
    <scope>NUCLEOTIDE SEQUENCE</scope>
</reference>